<keyword evidence="1" id="KW-1133">Transmembrane helix</keyword>
<name>A0ABW3L258_9BACI</name>
<evidence type="ECO:0000313" key="2">
    <source>
        <dbReference type="EMBL" id="MFD1019461.1"/>
    </source>
</evidence>
<proteinExistence type="predicted"/>
<gene>
    <name evidence="2" type="ORF">ACFQ2J_09795</name>
</gene>
<dbReference type="RefSeq" id="WP_386059388.1">
    <property type="nucleotide sequence ID" value="NZ_JBHTKL010000005.1"/>
</dbReference>
<keyword evidence="3" id="KW-1185">Reference proteome</keyword>
<dbReference type="EMBL" id="JBHTKL010000005">
    <property type="protein sequence ID" value="MFD1019461.1"/>
    <property type="molecule type" value="Genomic_DNA"/>
</dbReference>
<organism evidence="2 3">
    <name type="scientific">Thalassobacillus hwangdonensis</name>
    <dbReference type="NCBI Taxonomy" id="546108"/>
    <lineage>
        <taxon>Bacteria</taxon>
        <taxon>Bacillati</taxon>
        <taxon>Bacillota</taxon>
        <taxon>Bacilli</taxon>
        <taxon>Bacillales</taxon>
        <taxon>Bacillaceae</taxon>
        <taxon>Thalassobacillus</taxon>
    </lineage>
</organism>
<feature type="transmembrane region" description="Helical" evidence="1">
    <location>
        <begin position="12"/>
        <end position="27"/>
    </location>
</feature>
<evidence type="ECO:0000256" key="1">
    <source>
        <dbReference type="SAM" id="Phobius"/>
    </source>
</evidence>
<evidence type="ECO:0000313" key="3">
    <source>
        <dbReference type="Proteomes" id="UP001596990"/>
    </source>
</evidence>
<accession>A0ABW3L258</accession>
<feature type="transmembrane region" description="Helical" evidence="1">
    <location>
        <begin position="39"/>
        <end position="55"/>
    </location>
</feature>
<keyword evidence="1" id="KW-0812">Transmembrane</keyword>
<keyword evidence="1" id="KW-0472">Membrane</keyword>
<comment type="caution">
    <text evidence="2">The sequence shown here is derived from an EMBL/GenBank/DDBJ whole genome shotgun (WGS) entry which is preliminary data.</text>
</comment>
<reference evidence="3" key="1">
    <citation type="journal article" date="2019" name="Int. J. Syst. Evol. Microbiol.">
        <title>The Global Catalogue of Microorganisms (GCM) 10K type strain sequencing project: providing services to taxonomists for standard genome sequencing and annotation.</title>
        <authorList>
            <consortium name="The Broad Institute Genomics Platform"/>
            <consortium name="The Broad Institute Genome Sequencing Center for Infectious Disease"/>
            <person name="Wu L."/>
            <person name="Ma J."/>
        </authorList>
    </citation>
    <scope>NUCLEOTIDE SEQUENCE [LARGE SCALE GENOMIC DNA]</scope>
    <source>
        <strain evidence="3">CCUG 56607</strain>
    </source>
</reference>
<protein>
    <submittedName>
        <fullName evidence="2">Uncharacterized protein</fullName>
    </submittedName>
</protein>
<feature type="transmembrane region" description="Helical" evidence="1">
    <location>
        <begin position="61"/>
        <end position="78"/>
    </location>
</feature>
<sequence>MLHSGDTTVDLVALISFVVIFYLLLRWGHRYKGNTIKIFVYYFISMYIGVLFSHSSEGDVFTLWFPYGFAAALIYLFTSGQYHPSKMKASIVGLMYGGYSLAIEEGFLDLPHIYL</sequence>
<dbReference type="Proteomes" id="UP001596990">
    <property type="component" value="Unassembled WGS sequence"/>
</dbReference>